<dbReference type="InterPro" id="IPR009100">
    <property type="entry name" value="AcylCoA_DH/oxidase_NM_dom_sf"/>
</dbReference>
<keyword evidence="5 6" id="KW-0560">Oxidoreductase</keyword>
<evidence type="ECO:0000256" key="1">
    <source>
        <dbReference type="ARBA" id="ARBA00001974"/>
    </source>
</evidence>
<proteinExistence type="inferred from homology"/>
<dbReference type="SUPFAM" id="SSF56645">
    <property type="entry name" value="Acyl-CoA dehydrogenase NM domain-like"/>
    <property type="match status" value="1"/>
</dbReference>
<keyword evidence="4 6" id="KW-0274">FAD</keyword>
<accession>A0A1X9LU43</accession>
<dbReference type="InterPro" id="IPR013786">
    <property type="entry name" value="AcylCoA_DH/ox_N"/>
</dbReference>
<dbReference type="InterPro" id="IPR036250">
    <property type="entry name" value="AcylCo_DH-like_C"/>
</dbReference>
<evidence type="ECO:0000313" key="8">
    <source>
        <dbReference type="Proteomes" id="UP000192775"/>
    </source>
</evidence>
<dbReference type="Proteomes" id="UP000192775">
    <property type="component" value="Plasmid unnamed1"/>
</dbReference>
<evidence type="ECO:0000256" key="3">
    <source>
        <dbReference type="ARBA" id="ARBA00022630"/>
    </source>
</evidence>
<dbReference type="FunFam" id="2.40.110.10:FF:000011">
    <property type="entry name" value="Acyl-CoA dehydrogenase FadE34"/>
    <property type="match status" value="1"/>
</dbReference>
<dbReference type="InterPro" id="IPR009075">
    <property type="entry name" value="AcylCo_DH/oxidase_C"/>
</dbReference>
<dbReference type="InterPro" id="IPR046373">
    <property type="entry name" value="Acyl-CoA_Oxase/DH_mid-dom_sf"/>
</dbReference>
<dbReference type="SUPFAM" id="SSF47203">
    <property type="entry name" value="Acyl-CoA dehydrogenase C-terminal domain-like"/>
    <property type="match status" value="1"/>
</dbReference>
<geneLocation type="plasmid" evidence="7">
    <name>unnamed1</name>
</geneLocation>
<dbReference type="InterPro" id="IPR052161">
    <property type="entry name" value="Mycobact_Acyl-CoA_DH"/>
</dbReference>
<dbReference type="Pfam" id="PF00441">
    <property type="entry name" value="Acyl-CoA_dh_1"/>
    <property type="match status" value="1"/>
</dbReference>
<keyword evidence="8" id="KW-1185">Reference proteome</keyword>
<evidence type="ECO:0000256" key="5">
    <source>
        <dbReference type="ARBA" id="ARBA00023002"/>
    </source>
</evidence>
<dbReference type="GO" id="GO:0050660">
    <property type="term" value="F:flavin adenine dinucleotide binding"/>
    <property type="evidence" value="ECO:0007669"/>
    <property type="project" value="InterPro"/>
</dbReference>
<dbReference type="Gene3D" id="2.40.110.10">
    <property type="entry name" value="Butyryl-CoA Dehydrogenase, subunit A, domain 2"/>
    <property type="match status" value="1"/>
</dbReference>
<dbReference type="Gene3D" id="1.20.140.10">
    <property type="entry name" value="Butyryl-CoA Dehydrogenase, subunit A, domain 3"/>
    <property type="match status" value="1"/>
</dbReference>
<name>A0A1X9LU43_9MICO</name>
<evidence type="ECO:0000313" key="7">
    <source>
        <dbReference type="EMBL" id="ARJ07511.1"/>
    </source>
</evidence>
<organism evidence="7 8">
    <name type="scientific">Cnuibacter physcomitrellae</name>
    <dbReference type="NCBI Taxonomy" id="1619308"/>
    <lineage>
        <taxon>Bacteria</taxon>
        <taxon>Bacillati</taxon>
        <taxon>Actinomycetota</taxon>
        <taxon>Actinomycetes</taxon>
        <taxon>Micrococcales</taxon>
        <taxon>Microbacteriaceae</taxon>
        <taxon>Cnuibacter</taxon>
    </lineage>
</organism>
<dbReference type="GO" id="GO:0005886">
    <property type="term" value="C:plasma membrane"/>
    <property type="evidence" value="ECO:0007669"/>
    <property type="project" value="TreeGrafter"/>
</dbReference>
<dbReference type="KEGG" id="cphy:B5808_19100"/>
<evidence type="ECO:0000256" key="4">
    <source>
        <dbReference type="ARBA" id="ARBA00022827"/>
    </source>
</evidence>
<sequence>MSITRFDEPAAAEFREDVSAWVRDALPDMWRTSRAVMTPEEVQSAQREWDTALYEGGYAGLAWPAEYGGRGFGPIEELIYYEESSRANAPDGFGRIGRVLAGPTIIAAGTDAQKAKYLPRILDGSEIWCQGFSEPGAGSDLASVSTTAKKVDGGYLVNGQKIWTSFAQYSKRCLMLVKSSSELPRHHNLSFLLLDMEQDGVDVRPIRQINGEEEFSEVFFTDVFVADDDLVGEEHEGWRVAMTVLSNERGTTEAATRLVEATAQIDLLGRCCAAGSDDAARLDDRRELLRWHILRSTEEKAAELDWFVAGSILKVQWSELIQDATRLGLDSGCAEHRGYWRHHYLASKAMSIYSGTNEIQRNIITDRVLRVAR</sequence>
<gene>
    <name evidence="7" type="ORF">B5808_19100</name>
</gene>
<dbReference type="Pfam" id="PF02770">
    <property type="entry name" value="Acyl-CoA_dh_M"/>
    <property type="match status" value="1"/>
</dbReference>
<protein>
    <submittedName>
        <fullName evidence="7">Acyl-CoA dehydrogenase</fullName>
    </submittedName>
</protein>
<dbReference type="EMBL" id="CP020716">
    <property type="protein sequence ID" value="ARJ07511.1"/>
    <property type="molecule type" value="Genomic_DNA"/>
</dbReference>
<dbReference type="RefSeq" id="WP_085021648.1">
    <property type="nucleotide sequence ID" value="NZ_BMHD01000003.1"/>
</dbReference>
<dbReference type="InterPro" id="IPR037069">
    <property type="entry name" value="AcylCoA_DH/ox_N_sf"/>
</dbReference>
<dbReference type="PANTHER" id="PTHR43292">
    <property type="entry name" value="ACYL-COA DEHYDROGENASE"/>
    <property type="match status" value="1"/>
</dbReference>
<dbReference type="GO" id="GO:0016627">
    <property type="term" value="F:oxidoreductase activity, acting on the CH-CH group of donors"/>
    <property type="evidence" value="ECO:0007669"/>
    <property type="project" value="InterPro"/>
</dbReference>
<keyword evidence="3 6" id="KW-0285">Flavoprotein</keyword>
<dbReference type="InterPro" id="IPR006091">
    <property type="entry name" value="Acyl-CoA_Oxase/DH_mid-dom"/>
</dbReference>
<dbReference type="AlphaFoldDB" id="A0A1X9LU43"/>
<reference evidence="7 8" key="1">
    <citation type="submission" date="2017-04" db="EMBL/GenBank/DDBJ databases">
        <authorList>
            <person name="Afonso C.L."/>
            <person name="Miller P.J."/>
            <person name="Scott M.A."/>
            <person name="Spackman E."/>
            <person name="Goraichik I."/>
            <person name="Dimitrov K.M."/>
            <person name="Suarez D.L."/>
            <person name="Swayne D.E."/>
        </authorList>
    </citation>
    <scope>NUCLEOTIDE SEQUENCE [LARGE SCALE GENOMIC DNA]</scope>
    <source>
        <strain evidence="8">XA(T)</strain>
        <plasmid evidence="8">Plasmid unnamed1</plasmid>
    </source>
</reference>
<keyword evidence="7" id="KW-0614">Plasmid</keyword>
<evidence type="ECO:0000256" key="6">
    <source>
        <dbReference type="RuleBase" id="RU362125"/>
    </source>
</evidence>
<dbReference type="Pfam" id="PF02771">
    <property type="entry name" value="Acyl-CoA_dh_N"/>
    <property type="match status" value="1"/>
</dbReference>
<dbReference type="PANTHER" id="PTHR43292:SF3">
    <property type="entry name" value="ACYL-COA DEHYDROGENASE FADE29"/>
    <property type="match status" value="1"/>
</dbReference>
<evidence type="ECO:0000256" key="2">
    <source>
        <dbReference type="ARBA" id="ARBA00009347"/>
    </source>
</evidence>
<dbReference type="Gene3D" id="1.10.540.10">
    <property type="entry name" value="Acyl-CoA dehydrogenase/oxidase, N-terminal domain"/>
    <property type="match status" value="1"/>
</dbReference>
<comment type="cofactor">
    <cofactor evidence="1 6">
        <name>FAD</name>
        <dbReference type="ChEBI" id="CHEBI:57692"/>
    </cofactor>
</comment>
<comment type="similarity">
    <text evidence="2 6">Belongs to the acyl-CoA dehydrogenase family.</text>
</comment>